<keyword evidence="4" id="KW-1185">Reference proteome</keyword>
<dbReference type="EMBL" id="JBHUJC010000013">
    <property type="protein sequence ID" value="MFD2275782.1"/>
    <property type="molecule type" value="Genomic_DNA"/>
</dbReference>
<reference evidence="4" key="1">
    <citation type="journal article" date="2019" name="Int. J. Syst. Evol. Microbiol.">
        <title>The Global Catalogue of Microorganisms (GCM) 10K type strain sequencing project: providing services to taxonomists for standard genome sequencing and annotation.</title>
        <authorList>
            <consortium name="The Broad Institute Genomics Platform"/>
            <consortium name="The Broad Institute Genome Sequencing Center for Infectious Disease"/>
            <person name="Wu L."/>
            <person name="Ma J."/>
        </authorList>
    </citation>
    <scope>NUCLEOTIDE SEQUENCE [LARGE SCALE GENOMIC DNA]</scope>
    <source>
        <strain evidence="4">JCM 16545</strain>
    </source>
</reference>
<name>A0ABW5E0E2_9BACT</name>
<keyword evidence="2" id="KW-1133">Transmembrane helix</keyword>
<evidence type="ECO:0000313" key="4">
    <source>
        <dbReference type="Proteomes" id="UP001597297"/>
    </source>
</evidence>
<feature type="region of interest" description="Disordered" evidence="1">
    <location>
        <begin position="100"/>
        <end position="122"/>
    </location>
</feature>
<protein>
    <recommendedName>
        <fullName evidence="5">Verru_Chthon cassette protein A</fullName>
    </recommendedName>
</protein>
<dbReference type="Proteomes" id="UP001597297">
    <property type="component" value="Unassembled WGS sequence"/>
</dbReference>
<organism evidence="3 4">
    <name type="scientific">Rubritalea spongiae</name>
    <dbReference type="NCBI Taxonomy" id="430797"/>
    <lineage>
        <taxon>Bacteria</taxon>
        <taxon>Pseudomonadati</taxon>
        <taxon>Verrucomicrobiota</taxon>
        <taxon>Verrucomicrobiia</taxon>
        <taxon>Verrucomicrobiales</taxon>
        <taxon>Rubritaleaceae</taxon>
        <taxon>Rubritalea</taxon>
    </lineage>
</organism>
<feature type="compositionally biased region" description="Basic and acidic residues" evidence="1">
    <location>
        <begin position="101"/>
        <end position="122"/>
    </location>
</feature>
<evidence type="ECO:0000256" key="1">
    <source>
        <dbReference type="SAM" id="MobiDB-lite"/>
    </source>
</evidence>
<proteinExistence type="predicted"/>
<accession>A0ABW5E0E2</accession>
<sequence length="1173" mass="129645">MKIQQSTFSKGFALIATISVLSLLVMIAIGMLSLSAVTTRSVDHEVPRQEAKANARMALMMALGELQKMAGPDTRITAPADIVKGNSSAPKQLTGVWRSWEGADHDSEGKPRQPEYDEKFKESTSGGRFLGWLISDKSQSLSDPDNTPTLIKNAETVPILSTGTLSTDIDSDLEVHMRPTSIDGEEGEKGGYAWWIQGLNSKALIKPMSEAPDANEFAEWANKQNSNLEYQVEAFEINDDPTLAKAISFGSYELVEGTPDIEEIVKENYHAITHFSTGLLTNAATGGWKRDLSLFAEKWQTSGYNYQDLNPDYRSAWGERVPQNGYSTYNITPGVEHLGGLKYASSGQKALIYGWGSNDKTSMTWNSLADFASLYKNLQTNAGGAPTYKFYNSLNSQSNAMNGERFSIIEPLLVRWQMYFSLASEKIDASDDSNYRPLIGVHPYFTYYNPYNVAIDNTGFNREYLQLNSTSSNQTNFPFYLRFGLGDDQNLVPQRMSLLLGTKNNSRRNVFNVIPQPSSFAHQLFQPGESKVIGKSAYIGLLESNADKVQSIEVNTGVTDQPYFVRIRDAIGAVKAEGYPAGTAYSASWFSTGNNNSVPIWLRTGAGRVGSTRSMPFHVSDDSELFEEKSSPNTDGEATAVNIEDVEWSANKFEPFVSMSMTMRNLFETHAPTKGYLNNKILRPMHHGGGSGGIEQQLYEWNIDRLNGQVDPKLISFARDLSAGDDVSGFVGTSYTSLDGLARWVTAELPTQPLLSLIELQHFDPAFINPNAPRMANVLGNSHASAFIEKGGIQVTGTEGYDHSYVFNHLMFDDWFVSSISPELEPFTSIEEKSLDQVLEEFFTGAGELKNSAYRPTKIISKNEVTSYIEENFKNSGTSWNKIASELEVEGMFNVNSTSVEAWKALLTNMKETKVPHQTIDTVNGGASLNEGPAYQYPMSRTSLAGDASSAGSDSQLVAQPYDWTEVQLEALAEQIVEQVKLRGPFLSLSEFINRQLSDDEDLAMAGAVESALIALSELGASNPKNPYGELLSAFPPDEEESYTNADGETVTYAKYSARKFSDHDTYYSFPKAAEGHVAYGTPGWPRQADVLRPIAPLLSVRDDSFVIRAYGEAFDSTGNKVQAWCEATVVRTAEYVNPNNISTDYTNLSMTNQLHGRKFKVVSFRWLNKDEV</sequence>
<keyword evidence="2" id="KW-0812">Transmembrane</keyword>
<keyword evidence="2" id="KW-0472">Membrane</keyword>
<feature type="transmembrane region" description="Helical" evidence="2">
    <location>
        <begin position="12"/>
        <end position="34"/>
    </location>
</feature>
<dbReference type="RefSeq" id="WP_377095226.1">
    <property type="nucleotide sequence ID" value="NZ_JBHSJM010000001.1"/>
</dbReference>
<comment type="caution">
    <text evidence="3">The sequence shown here is derived from an EMBL/GenBank/DDBJ whole genome shotgun (WGS) entry which is preliminary data.</text>
</comment>
<evidence type="ECO:0008006" key="5">
    <source>
        <dbReference type="Google" id="ProtNLM"/>
    </source>
</evidence>
<evidence type="ECO:0000256" key="2">
    <source>
        <dbReference type="SAM" id="Phobius"/>
    </source>
</evidence>
<gene>
    <name evidence="3" type="ORF">ACFSQZ_04810</name>
</gene>
<evidence type="ECO:0000313" key="3">
    <source>
        <dbReference type="EMBL" id="MFD2275782.1"/>
    </source>
</evidence>